<dbReference type="Pfam" id="PF06985">
    <property type="entry name" value="HET"/>
    <property type="match status" value="1"/>
</dbReference>
<feature type="domain" description="Protein kinase" evidence="2">
    <location>
        <begin position="245"/>
        <end position="555"/>
    </location>
</feature>
<reference evidence="3" key="1">
    <citation type="submission" date="2021-12" db="EMBL/GenBank/DDBJ databases">
        <title>Curvularia clavata genome.</title>
        <authorList>
            <person name="Cao Y."/>
        </authorList>
    </citation>
    <scope>NUCLEOTIDE SEQUENCE</scope>
    <source>
        <strain evidence="3">Yc1106</strain>
    </source>
</reference>
<proteinExistence type="predicted"/>
<protein>
    <submittedName>
        <fullName evidence="3">HET-domain-containing protein</fullName>
    </submittedName>
</protein>
<name>A0A9Q8Z914_CURCL</name>
<dbReference type="OrthoDB" id="3694498at2759"/>
<gene>
    <name evidence="3" type="ORF">yc1106_05169</name>
</gene>
<dbReference type="EMBL" id="CP089276">
    <property type="protein sequence ID" value="USP77895.1"/>
    <property type="molecule type" value="Genomic_DNA"/>
</dbReference>
<dbReference type="Pfam" id="PF00069">
    <property type="entry name" value="Pkinase"/>
    <property type="match status" value="1"/>
</dbReference>
<dbReference type="Proteomes" id="UP001056012">
    <property type="component" value="Chromosome 3"/>
</dbReference>
<evidence type="ECO:0000259" key="2">
    <source>
        <dbReference type="PROSITE" id="PS50011"/>
    </source>
</evidence>
<dbReference type="Gene3D" id="1.10.510.10">
    <property type="entry name" value="Transferase(Phosphotransferase) domain 1"/>
    <property type="match status" value="1"/>
</dbReference>
<dbReference type="GO" id="GO:0005524">
    <property type="term" value="F:ATP binding"/>
    <property type="evidence" value="ECO:0007669"/>
    <property type="project" value="InterPro"/>
</dbReference>
<evidence type="ECO:0000313" key="4">
    <source>
        <dbReference type="Proteomes" id="UP001056012"/>
    </source>
</evidence>
<dbReference type="PANTHER" id="PTHR33112:SF10">
    <property type="entry name" value="TOL"/>
    <property type="match status" value="1"/>
</dbReference>
<dbReference type="SMART" id="SM00220">
    <property type="entry name" value="S_TKc"/>
    <property type="match status" value="1"/>
</dbReference>
<evidence type="ECO:0000256" key="1">
    <source>
        <dbReference type="SAM" id="MobiDB-lite"/>
    </source>
</evidence>
<sequence length="1376" mass="155811">MKSQSISSDEKDMSEMTSQTLLVNSRIPSVRDNVGDTAAHQQGSDHSNGTDSHTIDGHYGRNLWEELEDAIDEKLVTSEFERTPHDFLPEGELEKILRSVAKRLYKGNLHQVISSLLLLNTPQTPREELSAVVEYILDDEFPAIKLFFTVLSSRHRDPYNAMMIFMRQRKPIRDADLPIPWSNEQVRKDVQNHPFSLLERSPRGLWPKSSISEFHDKQRRFQAAVLTTHPAKIPGQFGQNILPFTQRDSRCNRGAFGIVSKYTVHPNHYDGDKKIGSPCVVAVKELTKDNDKVAHHWANEVNALSKMNSLNQEHIVRFLTAFTRGKPEDQPEDLEYYVVFEWAEGGNLKDLWGEFPHPDRSVAFIQWIMKQLYGLCQALAAAHYLRDEDGVYRGASYRHGDLKPENILWFPWEGEDWGTLKICDWGEAKIHHEVTALRHATTTQFGTRRYEPPEVVGGKPDLDESAKDARSRLYDIWSMGCVMMECIIWLVYGLGELKRFNKSNKGDHSISEFFYEPYNEGLVIHGIVKQWLNYMMNDPFCRPGETALGDALEIISKGLLVIRLPPGDIQPEDVPGIECASVLSKELTPRAAPKPTLMVSPPLDEDSGNIYASAKITAPLTPIPVYNKVQDALAATQNSAARPGISVTLAEQPVASTKTEHLSGEPARYRATDLVSCLAKIVETSHNDRYWRAPGSPLPAPQASSGSHLVPGSIANRHAVTKQPDQGNYSHPELNRERWTFVVDNDFAARVLSNRIHIQALSGAASSTPKLCEKCAEIQKKLWSPLFKETFTTETLRHNAEAKLCDLCCLFWQACIQHNASDRRLIVFERIDSNLKISGSGTELHAISLFRGNAHSHAYSLQIGFGELPEPGHPAHLDIIRAWIADCDENHSDPVCNPYGKRRDSFPKSDLTPCMPTRLIDVGSGDDRHVRLIPTERGKDLKWIALSYRWGSRHHFSTTRANINEHMEDMSLSDLPEVFQDAIHMTRGLQCRYLWIDAICIIQGEDGDFTAESKRMENVYSGAYCVLAASYANSFRLFDTREKRAQVALGSMDSQTGVIYACEMIDNFKDHVLDGPLSQRGWVLQEHALARRTIFFTEYQTYWECGHGVRCETMAKMKNAWPPQCDEAHKMNSVSAALLGDPDFPKILKPAEHGERILRYQELYQQYSQLSLTADYDRPSAIDGLERRLIRAMGVNGGFGVLEDLKNPGLLRRSLMWYRATDTLRVINFPEGREKVPSWSWMSVSGPIHYFRLEFFGYEWKDIHSPWSKSGVDHAGNVMIAEACRLKHPDCTEAPGKDISFDIPEKVKDPYEENLLAVVLGIEKGDKSIQDKRHCVLIVEPISQQYVTDYKRCRRVGAGIVTGNHLSEKWGMWSII</sequence>
<accession>A0A9Q8Z914</accession>
<dbReference type="InterPro" id="IPR010730">
    <property type="entry name" value="HET"/>
</dbReference>
<evidence type="ECO:0000313" key="3">
    <source>
        <dbReference type="EMBL" id="USP77895.1"/>
    </source>
</evidence>
<dbReference type="InterPro" id="IPR011009">
    <property type="entry name" value="Kinase-like_dom_sf"/>
</dbReference>
<dbReference type="Gene3D" id="3.30.200.20">
    <property type="entry name" value="Phosphorylase Kinase, domain 1"/>
    <property type="match status" value="1"/>
</dbReference>
<feature type="compositionally biased region" description="Polar residues" evidence="1">
    <location>
        <begin position="39"/>
        <end position="52"/>
    </location>
</feature>
<dbReference type="SUPFAM" id="SSF56112">
    <property type="entry name" value="Protein kinase-like (PK-like)"/>
    <property type="match status" value="1"/>
</dbReference>
<dbReference type="PROSITE" id="PS50011">
    <property type="entry name" value="PROTEIN_KINASE_DOM"/>
    <property type="match status" value="1"/>
</dbReference>
<dbReference type="InterPro" id="IPR000719">
    <property type="entry name" value="Prot_kinase_dom"/>
</dbReference>
<dbReference type="VEuPathDB" id="FungiDB:yc1106_05169"/>
<dbReference type="GO" id="GO:0004672">
    <property type="term" value="F:protein kinase activity"/>
    <property type="evidence" value="ECO:0007669"/>
    <property type="project" value="InterPro"/>
</dbReference>
<dbReference type="CDD" id="cd00180">
    <property type="entry name" value="PKc"/>
    <property type="match status" value="1"/>
</dbReference>
<dbReference type="PANTHER" id="PTHR33112">
    <property type="entry name" value="DOMAIN PROTEIN, PUTATIVE-RELATED"/>
    <property type="match status" value="1"/>
</dbReference>
<organism evidence="3 4">
    <name type="scientific">Curvularia clavata</name>
    <dbReference type="NCBI Taxonomy" id="95742"/>
    <lineage>
        <taxon>Eukaryota</taxon>
        <taxon>Fungi</taxon>
        <taxon>Dikarya</taxon>
        <taxon>Ascomycota</taxon>
        <taxon>Pezizomycotina</taxon>
        <taxon>Dothideomycetes</taxon>
        <taxon>Pleosporomycetidae</taxon>
        <taxon>Pleosporales</taxon>
        <taxon>Pleosporineae</taxon>
        <taxon>Pleosporaceae</taxon>
        <taxon>Curvularia</taxon>
    </lineage>
</organism>
<keyword evidence="4" id="KW-1185">Reference proteome</keyword>
<feature type="region of interest" description="Disordered" evidence="1">
    <location>
        <begin position="35"/>
        <end position="57"/>
    </location>
</feature>